<feature type="region of interest" description="Disordered" evidence="1">
    <location>
        <begin position="236"/>
        <end position="285"/>
    </location>
</feature>
<feature type="region of interest" description="Disordered" evidence="1">
    <location>
        <begin position="137"/>
        <end position="157"/>
    </location>
</feature>
<dbReference type="AlphaFoldDB" id="A0A409W4L2"/>
<proteinExistence type="predicted"/>
<keyword evidence="4" id="KW-1185">Reference proteome</keyword>
<accession>A0A409W4L2</accession>
<gene>
    <name evidence="3" type="ORF">CVT26_015797</name>
</gene>
<dbReference type="Proteomes" id="UP000284706">
    <property type="component" value="Unassembled WGS sequence"/>
</dbReference>
<feature type="transmembrane region" description="Helical" evidence="2">
    <location>
        <begin position="163"/>
        <end position="185"/>
    </location>
</feature>
<dbReference type="OrthoDB" id="3265734at2759"/>
<dbReference type="EMBL" id="NHYE01005407">
    <property type="protein sequence ID" value="PPQ73405.1"/>
    <property type="molecule type" value="Genomic_DNA"/>
</dbReference>
<evidence type="ECO:0000313" key="4">
    <source>
        <dbReference type="Proteomes" id="UP000284706"/>
    </source>
</evidence>
<comment type="caution">
    <text evidence="3">The sequence shown here is derived from an EMBL/GenBank/DDBJ whole genome shotgun (WGS) entry which is preliminary data.</text>
</comment>
<protein>
    <submittedName>
        <fullName evidence="3">Uncharacterized protein</fullName>
    </submittedName>
</protein>
<keyword evidence="2" id="KW-0812">Transmembrane</keyword>
<evidence type="ECO:0000313" key="3">
    <source>
        <dbReference type="EMBL" id="PPQ73405.1"/>
    </source>
</evidence>
<name>A0A409W4L2_9AGAR</name>
<keyword evidence="2" id="KW-0472">Membrane</keyword>
<evidence type="ECO:0000256" key="2">
    <source>
        <dbReference type="SAM" id="Phobius"/>
    </source>
</evidence>
<dbReference type="STRING" id="231916.A0A409W4L2"/>
<sequence>MATNVVIVDDHDPAVEYSPAWSTAGTSDEYDNTIMVTKTAGSTATLNFSGIGIGVYITVPGFGGGTPAVASFAIDNTPTGNSTSTQGPSLQYKILFYQSPPVLNRDHTFVLTNRGNSTTDILYLDYFEILQLDSTTPATPVSSTTAKGATTSNASSNKSTSSLAIILVPVLCGLLVVIVLLAVFFRYRGMKAKLLDDSAGRARRVPRQITDVTPFEGDVDLPSLLELLSHRNVLGTSATPPRATSVEKRSASTPGPGIITTSSQQVADERSDGRAPPQYSTAVIQ</sequence>
<dbReference type="InParanoid" id="A0A409W4L2"/>
<organism evidence="3 4">
    <name type="scientific">Gymnopilus dilepis</name>
    <dbReference type="NCBI Taxonomy" id="231916"/>
    <lineage>
        <taxon>Eukaryota</taxon>
        <taxon>Fungi</taxon>
        <taxon>Dikarya</taxon>
        <taxon>Basidiomycota</taxon>
        <taxon>Agaricomycotina</taxon>
        <taxon>Agaricomycetes</taxon>
        <taxon>Agaricomycetidae</taxon>
        <taxon>Agaricales</taxon>
        <taxon>Agaricineae</taxon>
        <taxon>Hymenogastraceae</taxon>
        <taxon>Gymnopilus</taxon>
    </lineage>
</organism>
<keyword evidence="2" id="KW-1133">Transmembrane helix</keyword>
<dbReference type="Gene3D" id="2.60.120.260">
    <property type="entry name" value="Galactose-binding domain-like"/>
    <property type="match status" value="1"/>
</dbReference>
<evidence type="ECO:0000256" key="1">
    <source>
        <dbReference type="SAM" id="MobiDB-lite"/>
    </source>
</evidence>
<reference evidence="3 4" key="1">
    <citation type="journal article" date="2018" name="Evol. Lett.">
        <title>Horizontal gene cluster transfer increased hallucinogenic mushroom diversity.</title>
        <authorList>
            <person name="Reynolds H.T."/>
            <person name="Vijayakumar V."/>
            <person name="Gluck-Thaler E."/>
            <person name="Korotkin H.B."/>
            <person name="Matheny P.B."/>
            <person name="Slot J.C."/>
        </authorList>
    </citation>
    <scope>NUCLEOTIDE SEQUENCE [LARGE SCALE GENOMIC DNA]</scope>
    <source>
        <strain evidence="3 4">SRW20</strain>
    </source>
</reference>